<dbReference type="PANTHER" id="PTHR24217:SF0">
    <property type="entry name" value="PDZ DOMAIN-CONTAINING PROTEIN"/>
    <property type="match status" value="1"/>
</dbReference>
<feature type="region of interest" description="Disordered" evidence="5">
    <location>
        <begin position="1"/>
        <end position="27"/>
    </location>
</feature>
<dbReference type="GO" id="GO:0032233">
    <property type="term" value="P:positive regulation of actin filament bundle assembly"/>
    <property type="evidence" value="ECO:0007669"/>
    <property type="project" value="TreeGrafter"/>
</dbReference>
<evidence type="ECO:0000259" key="6">
    <source>
        <dbReference type="SMART" id="SM00228"/>
    </source>
</evidence>
<dbReference type="GO" id="GO:0005634">
    <property type="term" value="C:nucleus"/>
    <property type="evidence" value="ECO:0007669"/>
    <property type="project" value="TreeGrafter"/>
</dbReference>
<feature type="compositionally biased region" description="Polar residues" evidence="5">
    <location>
        <begin position="287"/>
        <end position="300"/>
    </location>
</feature>
<dbReference type="AlphaFoldDB" id="A0A9N8KTC6"/>
<name>A0A9N8KTC6_CHRIL</name>
<accession>A0A9N8KTC6</accession>
<dbReference type="SMART" id="SM00228">
    <property type="entry name" value="PDZ"/>
    <property type="match status" value="1"/>
</dbReference>
<organism evidence="7 8">
    <name type="scientific">Chrysodeixis includens</name>
    <name type="common">Soybean looper</name>
    <name type="synonym">Pseudoplusia includens</name>
    <dbReference type="NCBI Taxonomy" id="689277"/>
    <lineage>
        <taxon>Eukaryota</taxon>
        <taxon>Metazoa</taxon>
        <taxon>Ecdysozoa</taxon>
        <taxon>Arthropoda</taxon>
        <taxon>Hexapoda</taxon>
        <taxon>Insecta</taxon>
        <taxon>Pterygota</taxon>
        <taxon>Neoptera</taxon>
        <taxon>Endopterygota</taxon>
        <taxon>Lepidoptera</taxon>
        <taxon>Glossata</taxon>
        <taxon>Ditrysia</taxon>
        <taxon>Noctuoidea</taxon>
        <taxon>Noctuidae</taxon>
        <taxon>Plusiinae</taxon>
        <taxon>Chrysodeixis</taxon>
    </lineage>
</organism>
<dbReference type="InterPro" id="IPR051976">
    <property type="entry name" value="Synaptopodin_domain"/>
</dbReference>
<keyword evidence="8" id="KW-1185">Reference proteome</keyword>
<evidence type="ECO:0000256" key="3">
    <source>
        <dbReference type="ARBA" id="ARBA00022553"/>
    </source>
</evidence>
<feature type="compositionally biased region" description="Basic and acidic residues" evidence="5">
    <location>
        <begin position="301"/>
        <end position="321"/>
    </location>
</feature>
<feature type="domain" description="PDZ" evidence="6">
    <location>
        <begin position="12"/>
        <end position="96"/>
    </location>
</feature>
<evidence type="ECO:0000256" key="2">
    <source>
        <dbReference type="ARBA" id="ARBA00022490"/>
    </source>
</evidence>
<evidence type="ECO:0000313" key="7">
    <source>
        <dbReference type="EMBL" id="CAD0197423.1"/>
    </source>
</evidence>
<comment type="subcellular location">
    <subcellularLocation>
        <location evidence="1">Cytoplasm</location>
    </subcellularLocation>
</comment>
<dbReference type="SUPFAM" id="SSF50156">
    <property type="entry name" value="PDZ domain-like"/>
    <property type="match status" value="1"/>
</dbReference>
<protein>
    <recommendedName>
        <fullName evidence="6">PDZ domain-containing protein</fullName>
    </recommendedName>
</protein>
<sequence length="468" mass="51681">MTAREVELTGGAPWGFRMHGGTDQNQPLRISRRYSDSLERSLDVNPGRKASLSGIREGDVISSINGRPTKSMSNADAHAMLRSAGPVLRLGLNEDREVSPRRRSIGKGSELKRPSQLIADVQGGRATPQAPVYATIRPSQSPQNRPSPSSFRGSLNSLPAALNSTPLVKSVAQNEEPPRFHPTNPFFTTLPLNHAGASKLPVPNGRASLSSLDRNKFRDSSSNIDYCSDLKSPTFFTKTVDSGPTSLPYVYNSENTNGYHSYSTTSTANGKAENSPHRINVDQFQKQSLPNDAQNSTKNPFESKRNSDPFEKYLRPDSKLNGKCEYDSKTMSNSISDSNFHSSEEITKRSTISEHKISEIEEIKTIKKIILNGGDDQIDSRNECSFKTEVPTNKSGVNGSEFPHTHYTKNISLLSHQSPRSEREVATPIQERSEYYSTFNQEERNCSTTGPYDAAYQAKPSKSLTMLA</sequence>
<evidence type="ECO:0000256" key="1">
    <source>
        <dbReference type="ARBA" id="ARBA00004496"/>
    </source>
</evidence>
<dbReference type="Gene3D" id="2.30.42.10">
    <property type="match status" value="1"/>
</dbReference>
<dbReference type="GO" id="GO:0015629">
    <property type="term" value="C:actin cytoskeleton"/>
    <property type="evidence" value="ECO:0007669"/>
    <property type="project" value="TreeGrafter"/>
</dbReference>
<feature type="region of interest" description="Disordered" evidence="5">
    <location>
        <begin position="287"/>
        <end position="321"/>
    </location>
</feature>
<dbReference type="PANTHER" id="PTHR24217">
    <property type="entry name" value="PUTATIVE-RELATED"/>
    <property type="match status" value="1"/>
</dbReference>
<evidence type="ECO:0000256" key="4">
    <source>
        <dbReference type="ARBA" id="ARBA00038161"/>
    </source>
</evidence>
<dbReference type="OrthoDB" id="44841at2759"/>
<dbReference type="Proteomes" id="UP001154114">
    <property type="component" value="Chromosome 6"/>
</dbReference>
<gene>
    <name evidence="7" type="ORF">CINC_LOCUS11705</name>
</gene>
<dbReference type="GO" id="GO:0030018">
    <property type="term" value="C:Z disc"/>
    <property type="evidence" value="ECO:0007669"/>
    <property type="project" value="TreeGrafter"/>
</dbReference>
<keyword evidence="3" id="KW-0597">Phosphoprotein</keyword>
<dbReference type="InterPro" id="IPR001478">
    <property type="entry name" value="PDZ"/>
</dbReference>
<dbReference type="EMBL" id="LR824009">
    <property type="protein sequence ID" value="CAD0197423.1"/>
    <property type="molecule type" value="Genomic_DNA"/>
</dbReference>
<dbReference type="InterPro" id="IPR036034">
    <property type="entry name" value="PDZ_sf"/>
</dbReference>
<keyword evidence="2" id="KW-0963">Cytoplasm</keyword>
<feature type="region of interest" description="Disordered" evidence="5">
    <location>
        <begin position="92"/>
        <end position="158"/>
    </location>
</feature>
<proteinExistence type="inferred from homology"/>
<evidence type="ECO:0000313" key="8">
    <source>
        <dbReference type="Proteomes" id="UP001154114"/>
    </source>
</evidence>
<feature type="compositionally biased region" description="Low complexity" evidence="5">
    <location>
        <begin position="137"/>
        <end position="150"/>
    </location>
</feature>
<dbReference type="GO" id="GO:0003779">
    <property type="term" value="F:actin binding"/>
    <property type="evidence" value="ECO:0007669"/>
    <property type="project" value="TreeGrafter"/>
</dbReference>
<evidence type="ECO:0000256" key="5">
    <source>
        <dbReference type="SAM" id="MobiDB-lite"/>
    </source>
</evidence>
<reference evidence="7" key="1">
    <citation type="submission" date="2021-12" db="EMBL/GenBank/DDBJ databases">
        <authorList>
            <person name="King R."/>
        </authorList>
    </citation>
    <scope>NUCLEOTIDE SEQUENCE</scope>
</reference>
<dbReference type="FunFam" id="2.30.42.10:FF:000055">
    <property type="entry name" value="PDZ and LIM domain protein 3"/>
    <property type="match status" value="1"/>
</dbReference>
<comment type="similarity">
    <text evidence="4">Belongs to the synaptopodin family.</text>
</comment>
<dbReference type="Pfam" id="PF00595">
    <property type="entry name" value="PDZ"/>
    <property type="match status" value="1"/>
</dbReference>